<evidence type="ECO:0000256" key="11">
    <source>
        <dbReference type="ARBA" id="ARBA00022801"/>
    </source>
</evidence>
<dbReference type="InterPro" id="IPR001360">
    <property type="entry name" value="Glyco_hydro_1"/>
</dbReference>
<dbReference type="GO" id="GO:0005576">
    <property type="term" value="C:extracellular region"/>
    <property type="evidence" value="ECO:0007669"/>
    <property type="project" value="UniProtKB-SubCell"/>
</dbReference>
<feature type="domain" description="Pectate lyase" evidence="19">
    <location>
        <begin position="611"/>
        <end position="764"/>
    </location>
</feature>
<dbReference type="SUPFAM" id="SSF51445">
    <property type="entry name" value="(Trans)glycosidases"/>
    <property type="match status" value="1"/>
</dbReference>
<dbReference type="SMART" id="SM00656">
    <property type="entry name" value="Amb_all"/>
    <property type="match status" value="1"/>
</dbReference>
<evidence type="ECO:0000256" key="14">
    <source>
        <dbReference type="ARBA" id="ARBA00023180"/>
    </source>
</evidence>
<dbReference type="AlphaFoldDB" id="A0AAU9T277"/>
<reference evidence="20 21" key="1">
    <citation type="submission" date="2022-03" db="EMBL/GenBank/DDBJ databases">
        <authorList>
            <person name="Nunn A."/>
            <person name="Chopra R."/>
            <person name="Nunn A."/>
            <person name="Contreras Garrido A."/>
        </authorList>
    </citation>
    <scope>NUCLEOTIDE SEQUENCE [LARGE SCALE GENOMIC DNA]</scope>
</reference>
<feature type="signal peptide" evidence="18">
    <location>
        <begin position="1"/>
        <end position="40"/>
    </location>
</feature>
<evidence type="ECO:0000256" key="4">
    <source>
        <dbReference type="ARBA" id="ARBA00005220"/>
    </source>
</evidence>
<evidence type="ECO:0000256" key="17">
    <source>
        <dbReference type="RuleBase" id="RU361123"/>
    </source>
</evidence>
<dbReference type="EMBL" id="OU466863">
    <property type="protein sequence ID" value="CAH2078301.1"/>
    <property type="molecule type" value="Genomic_DNA"/>
</dbReference>
<keyword evidence="14" id="KW-0325">Glycoprotein</keyword>
<dbReference type="Pfam" id="PF00544">
    <property type="entry name" value="Pectate_lyase_4"/>
    <property type="match status" value="1"/>
</dbReference>
<name>A0AAU9T277_THLAR</name>
<dbReference type="InterPro" id="IPR011050">
    <property type="entry name" value="Pectin_lyase_fold/virulence"/>
</dbReference>
<organism evidence="20 21">
    <name type="scientific">Thlaspi arvense</name>
    <name type="common">Field penny-cress</name>
    <dbReference type="NCBI Taxonomy" id="13288"/>
    <lineage>
        <taxon>Eukaryota</taxon>
        <taxon>Viridiplantae</taxon>
        <taxon>Streptophyta</taxon>
        <taxon>Embryophyta</taxon>
        <taxon>Tracheophyta</taxon>
        <taxon>Spermatophyta</taxon>
        <taxon>Magnoliopsida</taxon>
        <taxon>eudicotyledons</taxon>
        <taxon>Gunneridae</taxon>
        <taxon>Pentapetalae</taxon>
        <taxon>rosids</taxon>
        <taxon>malvids</taxon>
        <taxon>Brassicales</taxon>
        <taxon>Brassicaceae</taxon>
        <taxon>Thlaspideae</taxon>
        <taxon>Thlaspi</taxon>
    </lineage>
</organism>
<dbReference type="InterPro" id="IPR018082">
    <property type="entry name" value="AmbAllergen"/>
</dbReference>
<proteinExistence type="inferred from homology"/>
<dbReference type="PROSITE" id="PS00653">
    <property type="entry name" value="GLYCOSYL_HYDROL_F1_2"/>
    <property type="match status" value="1"/>
</dbReference>
<comment type="catalytic activity">
    <reaction evidence="2 17">
        <text>Eliminative cleavage of (1-&gt;4)-alpha-D-galacturonan to give oligosaccharides with 4-deoxy-alpha-D-galact-4-enuronosyl groups at their non-reducing ends.</text>
        <dbReference type="EC" id="4.2.2.2"/>
    </reaction>
</comment>
<evidence type="ECO:0000256" key="7">
    <source>
        <dbReference type="ARBA" id="ARBA00010980"/>
    </source>
</evidence>
<comment type="subcellular location">
    <subcellularLocation>
        <location evidence="3">Secreted</location>
    </subcellularLocation>
</comment>
<evidence type="ECO:0000259" key="19">
    <source>
        <dbReference type="SMART" id="SM00656"/>
    </source>
</evidence>
<comment type="cofactor">
    <cofactor evidence="17">
        <name>Ca(2+)</name>
        <dbReference type="ChEBI" id="CHEBI:29108"/>
    </cofactor>
    <text evidence="17">Binds 1 Ca(2+) ion. Required for its activity.</text>
</comment>
<keyword evidence="13" id="KW-1015">Disulfide bond</keyword>
<evidence type="ECO:0000256" key="12">
    <source>
        <dbReference type="ARBA" id="ARBA00022837"/>
    </source>
</evidence>
<accession>A0AAU9T277</accession>
<keyword evidence="21" id="KW-1185">Reference proteome</keyword>
<feature type="chain" id="PRO_5043897236" description="Pectate lyase" evidence="18">
    <location>
        <begin position="41"/>
        <end position="841"/>
    </location>
</feature>
<evidence type="ECO:0000256" key="6">
    <source>
        <dbReference type="ARBA" id="ARBA00010838"/>
    </source>
</evidence>
<comment type="similarity">
    <text evidence="7 17">Belongs to the polysaccharide lyase 1 family.</text>
</comment>
<evidence type="ECO:0000313" key="21">
    <source>
        <dbReference type="Proteomes" id="UP000836841"/>
    </source>
</evidence>
<dbReference type="Gene3D" id="2.160.20.10">
    <property type="entry name" value="Single-stranded right-handed beta-helix, Pectin lyase-like"/>
    <property type="match status" value="2"/>
</dbReference>
<dbReference type="PANTHER" id="PTHR10353:SF150">
    <property type="entry name" value="BETA-GLUCOSIDASE 1-RELATED"/>
    <property type="match status" value="1"/>
</dbReference>
<keyword evidence="10 18" id="KW-0732">Signal</keyword>
<dbReference type="InterPro" id="IPR033132">
    <property type="entry name" value="GH_1_N_CS"/>
</dbReference>
<comment type="catalytic activity">
    <reaction evidence="1">
        <text>Hydrolysis of terminal, non-reducing beta-D-glucosyl residues with release of beta-D-glucose.</text>
        <dbReference type="EC" id="3.2.1.21"/>
    </reaction>
</comment>
<dbReference type="EC" id="4.2.2.2" evidence="17"/>
<comment type="pathway">
    <text evidence="4 17">Glycan metabolism; pectin degradation; 2-dehydro-3-deoxy-D-gluconate from pectin: step 2/5.</text>
</comment>
<dbReference type="GO" id="GO:0030570">
    <property type="term" value="F:pectate lyase activity"/>
    <property type="evidence" value="ECO:0007669"/>
    <property type="project" value="UniProtKB-EC"/>
</dbReference>
<keyword evidence="11" id="KW-0378">Hydrolase</keyword>
<keyword evidence="9 17" id="KW-0479">Metal-binding</keyword>
<evidence type="ECO:0000256" key="2">
    <source>
        <dbReference type="ARBA" id="ARBA00000695"/>
    </source>
</evidence>
<evidence type="ECO:0000256" key="5">
    <source>
        <dbReference type="ARBA" id="ARBA00006722"/>
    </source>
</evidence>
<dbReference type="GO" id="GO:0005975">
    <property type="term" value="P:carbohydrate metabolic process"/>
    <property type="evidence" value="ECO:0007669"/>
    <property type="project" value="InterPro"/>
</dbReference>
<dbReference type="Pfam" id="PF06876">
    <property type="entry name" value="SCRL"/>
    <property type="match status" value="1"/>
</dbReference>
<keyword evidence="8" id="KW-0964">Secreted</keyword>
<sequence>MCKRDKQNTHTIRIMRSATLFLVSCILMSFVLNQVKEVEGVGTSNGRPGFQKAIFKGPCGSNGSKTCINDFVKEGGESDRPTSCSCEPMGTDHLCISSTVSLRLCAAFQPKHLCESRHRNRVMERVLSVTTIFLVLALPGRCSDVNIFSRNDFPQGFVFGSATSAYQWEGAFDEDGKKPSVWDTFLHSRNLDNGDIACDGYHKYKEDVQLMVKTGLDAFRFSISWSRLIPNGRGPVNPKGLQFYKNFIQELVINGIEPHVTLYHYDHPQYLEDEYGGWINRRIIEDFTAYADVCFREFGNHVKFWTTINEPNIFAIGSYNDGATPPGGSVGFSIFAIGFNPSTSSKDDEIATQRAKAFHMDWMLRPLVFGEYPNEMKRSVGSRLPVFSEEESEQVKGSSDFLGIIHYFGAIVTNIKFKPSLSRNPDFRSDLGVSVSIVGNFSAFEYAVSPWAMEGVLEYIKQSYGNPPVYILENGRPMKQDLQLQEKDTPRIEYLHAYIGAVLKSVRNGSDTRGYFVWSFMDLYELLRGYKFSFGLYSVNFSDPHLKRSPKLSAHWYSAFLKGKPTFLGSQGIKKWQSNFSSSAASFSIQASRLEKCSWRSTYLPEKPQNIMNPVDSCWRLKSDWAANRKDLANCAVGFGSSALGGKKGNIYVVTNPSDNAANPQPGSLRYGVIQDKPLWITFAKDMVMLLGHNDGFVQDVNMKVTVAFNHFGPGLVERMPRVRRGYAHVANNRYDKWIMYAIGGSADPTIFSEGNYFIASDKSNSKEVTKREVKGGWNNWRWRTSKDVFKNGAYFVPSGYGSIVLPYSSAQRFPVAPGNMVPSLTADAGPLNCNRNRPCY</sequence>
<dbReference type="InterPro" id="IPR002022">
    <property type="entry name" value="Pec_lyase"/>
</dbReference>
<keyword evidence="12 17" id="KW-0106">Calcium</keyword>
<dbReference type="PRINTS" id="PR00807">
    <property type="entry name" value="AMBALLERGEN"/>
</dbReference>
<dbReference type="InterPro" id="IPR012334">
    <property type="entry name" value="Pectin_lyas_fold"/>
</dbReference>
<evidence type="ECO:0000256" key="15">
    <source>
        <dbReference type="ARBA" id="ARBA00023239"/>
    </source>
</evidence>
<evidence type="ECO:0000256" key="13">
    <source>
        <dbReference type="ARBA" id="ARBA00023157"/>
    </source>
</evidence>
<dbReference type="InterPro" id="IPR010682">
    <property type="entry name" value="SCRL"/>
</dbReference>
<evidence type="ECO:0000313" key="20">
    <source>
        <dbReference type="EMBL" id="CAH2078301.1"/>
    </source>
</evidence>
<evidence type="ECO:0000256" key="10">
    <source>
        <dbReference type="ARBA" id="ARBA00022729"/>
    </source>
</evidence>
<keyword evidence="15 17" id="KW-0456">Lyase</keyword>
<dbReference type="Pfam" id="PF00232">
    <property type="entry name" value="Glyco_hydro_1"/>
    <property type="match status" value="1"/>
</dbReference>
<dbReference type="Gene3D" id="3.20.20.80">
    <property type="entry name" value="Glycosidases"/>
    <property type="match status" value="2"/>
</dbReference>
<gene>
    <name evidence="20" type="ORF">TAV2_LOCUS24049</name>
</gene>
<dbReference type="PANTHER" id="PTHR10353">
    <property type="entry name" value="GLYCOSYL HYDROLASE"/>
    <property type="match status" value="1"/>
</dbReference>
<dbReference type="GO" id="GO:0007165">
    <property type="term" value="P:signal transduction"/>
    <property type="evidence" value="ECO:0007669"/>
    <property type="project" value="InterPro"/>
</dbReference>
<evidence type="ECO:0000256" key="3">
    <source>
        <dbReference type="ARBA" id="ARBA00004613"/>
    </source>
</evidence>
<keyword evidence="16" id="KW-0326">Glycosidase</keyword>
<comment type="similarity">
    <text evidence="6">Belongs to the glycosyl hydrolase 1 family.</text>
</comment>
<dbReference type="GO" id="GO:0008422">
    <property type="term" value="F:beta-glucosidase activity"/>
    <property type="evidence" value="ECO:0007669"/>
    <property type="project" value="UniProtKB-EC"/>
</dbReference>
<dbReference type="SUPFAM" id="SSF51126">
    <property type="entry name" value="Pectin lyase-like"/>
    <property type="match status" value="1"/>
</dbReference>
<evidence type="ECO:0000256" key="8">
    <source>
        <dbReference type="ARBA" id="ARBA00022525"/>
    </source>
</evidence>
<evidence type="ECO:0000256" key="1">
    <source>
        <dbReference type="ARBA" id="ARBA00000448"/>
    </source>
</evidence>
<evidence type="ECO:0000256" key="18">
    <source>
        <dbReference type="SAM" id="SignalP"/>
    </source>
</evidence>
<protein>
    <recommendedName>
        <fullName evidence="17">Pectate lyase</fullName>
        <ecNumber evidence="17">4.2.2.2</ecNumber>
    </recommendedName>
</protein>
<comment type="similarity">
    <text evidence="5">Belongs to the DEFL family.</text>
</comment>
<dbReference type="GO" id="GO:0046872">
    <property type="term" value="F:metal ion binding"/>
    <property type="evidence" value="ECO:0007669"/>
    <property type="project" value="UniProtKB-KW"/>
</dbReference>
<evidence type="ECO:0000256" key="9">
    <source>
        <dbReference type="ARBA" id="ARBA00022723"/>
    </source>
</evidence>
<dbReference type="InterPro" id="IPR017853">
    <property type="entry name" value="GH"/>
</dbReference>
<dbReference type="Proteomes" id="UP000836841">
    <property type="component" value="Chromosome 7"/>
</dbReference>
<evidence type="ECO:0000256" key="16">
    <source>
        <dbReference type="ARBA" id="ARBA00023295"/>
    </source>
</evidence>